<reference evidence="2 3" key="1">
    <citation type="submission" date="2023-01" db="EMBL/GenBank/DDBJ databases">
        <title>Cultivation and genomic characterization of new, ubiquitous marine nitrite-oxidizing bacteria from the Nitrospirales.</title>
        <authorList>
            <person name="Mueller A.J."/>
            <person name="Daebeler A."/>
            <person name="Herbold C.W."/>
            <person name="Kirkegaard R.H."/>
            <person name="Daims H."/>
        </authorList>
    </citation>
    <scope>NUCLEOTIDE SEQUENCE [LARGE SCALE GENOMIC DNA]</scope>
    <source>
        <strain evidence="2 3">VA</strain>
    </source>
</reference>
<sequence length="173" mass="19266">MKLKAERVIASPDPRKQKVTPERSPGILAREWLQRGKLAQSPIDAFTDFWRAFNNLYSAHPGIREIERVRAFLMARVPSVAAATILSSHQEQVDYLLSQPVSDMRGNGRNTKTAVAAFRAGGSDQEKLCELFTIIYQVRCNLQHGQKSPTVDRDLRLCECSAPVVAEVVACSV</sequence>
<dbReference type="KEGG" id="nall:PP769_18250"/>
<feature type="region of interest" description="Disordered" evidence="1">
    <location>
        <begin position="1"/>
        <end position="22"/>
    </location>
</feature>
<protein>
    <recommendedName>
        <fullName evidence="4">Apea-like HEPN domain-containing protein</fullName>
    </recommendedName>
</protein>
<dbReference type="Proteomes" id="UP001302719">
    <property type="component" value="Chromosome"/>
</dbReference>
<name>A0AA96GDD3_9BACT</name>
<dbReference type="EMBL" id="CP116967">
    <property type="protein sequence ID" value="WNM57890.1"/>
    <property type="molecule type" value="Genomic_DNA"/>
</dbReference>
<keyword evidence="3" id="KW-1185">Reference proteome</keyword>
<evidence type="ECO:0008006" key="4">
    <source>
        <dbReference type="Google" id="ProtNLM"/>
    </source>
</evidence>
<dbReference type="AlphaFoldDB" id="A0AA96GDD3"/>
<proteinExistence type="predicted"/>
<organism evidence="2 3">
    <name type="scientific">Candidatus Nitrospira allomarina</name>
    <dbReference type="NCBI Taxonomy" id="3020900"/>
    <lineage>
        <taxon>Bacteria</taxon>
        <taxon>Pseudomonadati</taxon>
        <taxon>Nitrospirota</taxon>
        <taxon>Nitrospiria</taxon>
        <taxon>Nitrospirales</taxon>
        <taxon>Nitrospiraceae</taxon>
        <taxon>Nitrospira</taxon>
    </lineage>
</organism>
<dbReference type="RefSeq" id="WP_312642935.1">
    <property type="nucleotide sequence ID" value="NZ_CP116967.1"/>
</dbReference>
<evidence type="ECO:0000313" key="3">
    <source>
        <dbReference type="Proteomes" id="UP001302719"/>
    </source>
</evidence>
<accession>A0AA96GDD3</accession>
<evidence type="ECO:0000313" key="2">
    <source>
        <dbReference type="EMBL" id="WNM57890.1"/>
    </source>
</evidence>
<feature type="compositionally biased region" description="Basic and acidic residues" evidence="1">
    <location>
        <begin position="1"/>
        <end position="21"/>
    </location>
</feature>
<evidence type="ECO:0000256" key="1">
    <source>
        <dbReference type="SAM" id="MobiDB-lite"/>
    </source>
</evidence>
<gene>
    <name evidence="2" type="ORF">PP769_18250</name>
</gene>